<dbReference type="Proteomes" id="UP000295221">
    <property type="component" value="Unassembled WGS sequence"/>
</dbReference>
<dbReference type="CDD" id="cd06223">
    <property type="entry name" value="PRTases_typeI"/>
    <property type="match status" value="1"/>
</dbReference>
<keyword evidence="1 4" id="KW-0328">Glycosyltransferase</keyword>
<gene>
    <name evidence="4" type="ORF">EV194_10624</name>
</gene>
<keyword evidence="2 4" id="KW-0808">Transferase</keyword>
<protein>
    <submittedName>
        <fullName evidence="4">Hypoxanthine phosphoribosyltransferase</fullName>
    </submittedName>
</protein>
<evidence type="ECO:0000256" key="1">
    <source>
        <dbReference type="ARBA" id="ARBA00022676"/>
    </source>
</evidence>
<dbReference type="EMBL" id="SLWK01000006">
    <property type="protein sequence ID" value="TCO07884.1"/>
    <property type="molecule type" value="Genomic_DNA"/>
</dbReference>
<dbReference type="SUPFAM" id="SSF53271">
    <property type="entry name" value="PRTase-like"/>
    <property type="match status" value="1"/>
</dbReference>
<feature type="domain" description="Phosphoribosyltransferase" evidence="3">
    <location>
        <begin position="14"/>
        <end position="175"/>
    </location>
</feature>
<dbReference type="InterPro" id="IPR029057">
    <property type="entry name" value="PRTase-like"/>
</dbReference>
<dbReference type="PANTHER" id="PTHR43363">
    <property type="entry name" value="HYPOXANTHINE PHOSPHORIBOSYLTRANSFERASE"/>
    <property type="match status" value="1"/>
</dbReference>
<dbReference type="PANTHER" id="PTHR43363:SF1">
    <property type="entry name" value="HYPOXANTHINE-GUANINE PHOSPHORIBOSYLTRANSFERASE"/>
    <property type="match status" value="1"/>
</dbReference>
<dbReference type="Gene3D" id="3.40.50.2020">
    <property type="match status" value="1"/>
</dbReference>
<dbReference type="InterPro" id="IPR000836">
    <property type="entry name" value="PRTase_dom"/>
</dbReference>
<dbReference type="RefSeq" id="WP_165921849.1">
    <property type="nucleotide sequence ID" value="NZ_SLWK01000006.1"/>
</dbReference>
<dbReference type="Pfam" id="PF00156">
    <property type="entry name" value="Pribosyltran"/>
    <property type="match status" value="1"/>
</dbReference>
<comment type="caution">
    <text evidence="4">The sequence shown here is derived from an EMBL/GenBank/DDBJ whole genome shotgun (WGS) entry which is preliminary data.</text>
</comment>
<sequence length="201" mass="23104">MKVKTLLEDDFDKECIRLTSLIEEGYKPDLIVGVLTGGGCVGQRVYKEISKRISVHYCEVRVARGSTEIKRKINIKSILRKLPNPVLNFLRVLEVHVLELMSKIRIPKRQGEILMGHEIRELLESGPKNILIVDDCVDTGATLKYIIDYFIGEYGPEHNLRCAVITKAHKKPLVNVDYLLYNRVLIRFPWSFDTKKKSPEV</sequence>
<name>A0A4V2RWD6_9BACT</name>
<reference evidence="4 5" key="1">
    <citation type="submission" date="2019-03" db="EMBL/GenBank/DDBJ databases">
        <title>Genomic Encyclopedia of Type Strains, Phase IV (KMG-IV): sequencing the most valuable type-strain genomes for metagenomic binning, comparative biology and taxonomic classification.</title>
        <authorList>
            <person name="Goeker M."/>
        </authorList>
    </citation>
    <scope>NUCLEOTIDE SEQUENCE [LARGE SCALE GENOMIC DNA]</scope>
    <source>
        <strain evidence="4 5">DSM 24179</strain>
    </source>
</reference>
<keyword evidence="5" id="KW-1185">Reference proteome</keyword>
<dbReference type="AlphaFoldDB" id="A0A4V2RWD6"/>
<organism evidence="4 5">
    <name type="scientific">Natronoflexus pectinivorans</name>
    <dbReference type="NCBI Taxonomy" id="682526"/>
    <lineage>
        <taxon>Bacteria</taxon>
        <taxon>Pseudomonadati</taxon>
        <taxon>Bacteroidota</taxon>
        <taxon>Bacteroidia</taxon>
        <taxon>Marinilabiliales</taxon>
        <taxon>Marinilabiliaceae</taxon>
        <taxon>Natronoflexus</taxon>
    </lineage>
</organism>
<evidence type="ECO:0000256" key="2">
    <source>
        <dbReference type="ARBA" id="ARBA00022679"/>
    </source>
</evidence>
<proteinExistence type="predicted"/>
<evidence type="ECO:0000313" key="5">
    <source>
        <dbReference type="Proteomes" id="UP000295221"/>
    </source>
</evidence>
<evidence type="ECO:0000259" key="3">
    <source>
        <dbReference type="Pfam" id="PF00156"/>
    </source>
</evidence>
<accession>A0A4V2RWD6</accession>
<dbReference type="GO" id="GO:0016757">
    <property type="term" value="F:glycosyltransferase activity"/>
    <property type="evidence" value="ECO:0007669"/>
    <property type="project" value="UniProtKB-KW"/>
</dbReference>
<evidence type="ECO:0000313" key="4">
    <source>
        <dbReference type="EMBL" id="TCO07884.1"/>
    </source>
</evidence>